<keyword evidence="4 5" id="KW-0472">Membrane</keyword>
<dbReference type="InterPro" id="IPR050768">
    <property type="entry name" value="UPF0353/GerABKA_families"/>
</dbReference>
<dbReference type="Pfam" id="PF00092">
    <property type="entry name" value="VWA"/>
    <property type="match status" value="1"/>
</dbReference>
<feature type="transmembrane region" description="Helical" evidence="5">
    <location>
        <begin position="336"/>
        <end position="357"/>
    </location>
</feature>
<evidence type="ECO:0000259" key="6">
    <source>
        <dbReference type="PROSITE" id="PS50234"/>
    </source>
</evidence>
<dbReference type="Gene3D" id="3.40.50.410">
    <property type="entry name" value="von Willebrand factor, type A domain"/>
    <property type="match status" value="1"/>
</dbReference>
<feature type="transmembrane region" description="Helical" evidence="5">
    <location>
        <begin position="6"/>
        <end position="22"/>
    </location>
</feature>
<dbReference type="EMBL" id="BAABGA010000120">
    <property type="protein sequence ID" value="GAA4472253.1"/>
    <property type="molecule type" value="Genomic_DNA"/>
</dbReference>
<dbReference type="SUPFAM" id="SSF53300">
    <property type="entry name" value="vWA-like"/>
    <property type="match status" value="1"/>
</dbReference>
<dbReference type="RefSeq" id="WP_345328216.1">
    <property type="nucleotide sequence ID" value="NZ_BAABGA010000120.1"/>
</dbReference>
<name>A0ABP8NS85_9BACT</name>
<reference evidence="8" key="1">
    <citation type="journal article" date="2019" name="Int. J. Syst. Evol. Microbiol.">
        <title>The Global Catalogue of Microorganisms (GCM) 10K type strain sequencing project: providing services to taxonomists for standard genome sequencing and annotation.</title>
        <authorList>
            <consortium name="The Broad Institute Genomics Platform"/>
            <consortium name="The Broad Institute Genome Sequencing Center for Infectious Disease"/>
            <person name="Wu L."/>
            <person name="Ma J."/>
        </authorList>
    </citation>
    <scope>NUCLEOTIDE SEQUENCE [LARGE SCALE GENOMIC DNA]</scope>
    <source>
        <strain evidence="8">JCM 17759</strain>
    </source>
</reference>
<evidence type="ECO:0000313" key="8">
    <source>
        <dbReference type="Proteomes" id="UP001500840"/>
    </source>
</evidence>
<keyword evidence="8" id="KW-1185">Reference proteome</keyword>
<gene>
    <name evidence="7" type="ORF">GCM10023156_68340</name>
</gene>
<dbReference type="Proteomes" id="UP001500840">
    <property type="component" value="Unassembled WGS sequence"/>
</dbReference>
<evidence type="ECO:0000256" key="5">
    <source>
        <dbReference type="SAM" id="Phobius"/>
    </source>
</evidence>
<evidence type="ECO:0000256" key="3">
    <source>
        <dbReference type="ARBA" id="ARBA00022989"/>
    </source>
</evidence>
<evidence type="ECO:0000256" key="4">
    <source>
        <dbReference type="ARBA" id="ARBA00023136"/>
    </source>
</evidence>
<proteinExistence type="predicted"/>
<dbReference type="InterPro" id="IPR024163">
    <property type="entry name" value="Aerotolerance_reg_N"/>
</dbReference>
<comment type="caution">
    <text evidence="7">The sequence shown here is derived from an EMBL/GenBank/DDBJ whole genome shotgun (WGS) entry which is preliminary data.</text>
</comment>
<protein>
    <submittedName>
        <fullName evidence="7">VWA domain-containing protein</fullName>
    </submittedName>
</protein>
<evidence type="ECO:0000313" key="7">
    <source>
        <dbReference type="EMBL" id="GAA4472253.1"/>
    </source>
</evidence>
<dbReference type="PANTHER" id="PTHR22550">
    <property type="entry name" value="SPORE GERMINATION PROTEIN"/>
    <property type="match status" value="1"/>
</dbReference>
<sequence>MFESPWFLLLLALVPLLGWSMFRRRQSWSIGFSSTHSIAGIRPTWRQRLAWLPEFLTLLALVAMIIALARPRVGREQTVIDSEGIAMEMVVDRSGSMQAMDFKIDGNHVDRLTAIKNVAASFVKGDEEEADQNGIAGRASDLIGLITFAGFADAITPPTLDHAFLLEQLNRAEIVTQRREDGTAIGDAISLAVEKLQSLETGDKESVKSKVIILMTDGENTAGEFDPIQAAELAQTMGIKIYTIGVGTKGRAPFPSRHPFTGEATVQWMDVNIDEDTLRKIAKTTGAEYFRATDTQSLEAIYEAIDELEKTKIESHQFTDYRELAVQPFTWNAITFPPIALCALCLIAASVMVKYVLIRAWA</sequence>
<dbReference type="PROSITE" id="PS50234">
    <property type="entry name" value="VWFA"/>
    <property type="match status" value="1"/>
</dbReference>
<evidence type="ECO:0000256" key="2">
    <source>
        <dbReference type="ARBA" id="ARBA00022692"/>
    </source>
</evidence>
<accession>A0ABP8NS85</accession>
<keyword evidence="1" id="KW-1003">Cell membrane</keyword>
<dbReference type="PANTHER" id="PTHR22550:SF5">
    <property type="entry name" value="LEUCINE ZIPPER PROTEIN 4"/>
    <property type="match status" value="1"/>
</dbReference>
<feature type="transmembrane region" description="Helical" evidence="5">
    <location>
        <begin position="49"/>
        <end position="69"/>
    </location>
</feature>
<keyword evidence="2 5" id="KW-0812">Transmembrane</keyword>
<dbReference type="InterPro" id="IPR002035">
    <property type="entry name" value="VWF_A"/>
</dbReference>
<dbReference type="InterPro" id="IPR036465">
    <property type="entry name" value="vWFA_dom_sf"/>
</dbReference>
<keyword evidence="3 5" id="KW-1133">Transmembrane helix</keyword>
<feature type="domain" description="VWFA" evidence="6">
    <location>
        <begin position="86"/>
        <end position="305"/>
    </location>
</feature>
<evidence type="ECO:0000256" key="1">
    <source>
        <dbReference type="ARBA" id="ARBA00022475"/>
    </source>
</evidence>
<dbReference type="SMART" id="SM00327">
    <property type="entry name" value="VWA"/>
    <property type="match status" value="1"/>
</dbReference>
<organism evidence="7 8">
    <name type="scientific">Novipirellula rosea</name>
    <dbReference type="NCBI Taxonomy" id="1031540"/>
    <lineage>
        <taxon>Bacteria</taxon>
        <taxon>Pseudomonadati</taxon>
        <taxon>Planctomycetota</taxon>
        <taxon>Planctomycetia</taxon>
        <taxon>Pirellulales</taxon>
        <taxon>Pirellulaceae</taxon>
        <taxon>Novipirellula</taxon>
    </lineage>
</organism>
<dbReference type="Pfam" id="PF07584">
    <property type="entry name" value="BatA"/>
    <property type="match status" value="1"/>
</dbReference>